<protein>
    <submittedName>
        <fullName evidence="2">DUF764 family protein</fullName>
    </submittedName>
</protein>
<reference evidence="4" key="1">
    <citation type="submission" date="2019-03" db="EMBL/GenBank/DDBJ databases">
        <title>Whole genome sequencing of Borrelia miyamotoi strains isolated at the Russian territory.</title>
        <authorList>
            <person name="Kuleshov K.V."/>
            <person name="Platonov A.E."/>
            <person name="Goptar I.A."/>
            <person name="Shipulin G.A."/>
            <person name="Markelov M.L."/>
            <person name="Koetsveld J."/>
            <person name="Kolyasnikova N.M."/>
            <person name="Sarksyan D.S."/>
            <person name="Toporkova M.G."/>
            <person name="Hovius J.W."/>
        </authorList>
    </citation>
    <scope>NUCLEOTIDE SEQUENCE [LARGE SCALE GENOMIC DNA]</scope>
    <source>
        <strain evidence="3">Yekat-1</strain>
        <strain evidence="4">Yekat-76</strain>
        <plasmid evidence="4">lp72</plasmid>
        <plasmid evidence="3">pYekat-1-lp72</plasmid>
    </source>
</reference>
<accession>A0AAP8YSA1</accession>
<evidence type="ECO:0000313" key="2">
    <source>
        <dbReference type="EMBL" id="QBK62411.1"/>
    </source>
</evidence>
<geneLocation type="plasmid" evidence="2 4">
    <name>lp72</name>
</geneLocation>
<organism evidence="2 4">
    <name type="scientific">Borrelia miyamotoi</name>
    <dbReference type="NCBI Taxonomy" id="47466"/>
    <lineage>
        <taxon>Bacteria</taxon>
        <taxon>Pseudomonadati</taxon>
        <taxon>Spirochaetota</taxon>
        <taxon>Spirochaetia</taxon>
        <taxon>Spirochaetales</taxon>
        <taxon>Borreliaceae</taxon>
        <taxon>Borrelia</taxon>
    </lineage>
</organism>
<evidence type="ECO:0000313" key="3">
    <source>
        <dbReference type="Proteomes" id="UP000230633"/>
    </source>
</evidence>
<dbReference type="Pfam" id="PF05561">
    <property type="entry name" value="DUF764"/>
    <property type="match status" value="1"/>
</dbReference>
<dbReference type="AlphaFoldDB" id="A0AAP8YSA1"/>
<dbReference type="InterPro" id="IPR008483">
    <property type="entry name" value="DUF764_BOR_spp"/>
</dbReference>
<geneLocation type="plasmid" evidence="1 3">
    <name>pYekat-1-lp72</name>
</geneLocation>
<proteinExistence type="predicted"/>
<dbReference type="EMBL" id="CP024334">
    <property type="protein sequence ID" value="ATQ16429.1"/>
    <property type="molecule type" value="Genomic_DNA"/>
</dbReference>
<keyword evidence="2" id="KW-0614">Plasmid</keyword>
<evidence type="ECO:0000313" key="1">
    <source>
        <dbReference type="EMBL" id="ATQ16429.1"/>
    </source>
</evidence>
<keyword evidence="3" id="KW-1185">Reference proteome</keyword>
<dbReference type="EMBL" id="CP036558">
    <property type="protein sequence ID" value="QBK62411.1"/>
    <property type="molecule type" value="Genomic_DNA"/>
</dbReference>
<name>A0AAP8YSA1_9SPIR</name>
<dbReference type="Proteomes" id="UP000230633">
    <property type="component" value="Plasmid pYekat-1-lp72"/>
</dbReference>
<dbReference type="Proteomes" id="UP000291995">
    <property type="component" value="Plasmid lp72"/>
</dbReference>
<gene>
    <name evidence="1" type="ORF">CNO13_04400</name>
    <name evidence="2" type="ORF">EZU67_04380</name>
</gene>
<dbReference type="RefSeq" id="WP_025444134.1">
    <property type="nucleotide sequence ID" value="NZ_CP024206.2"/>
</dbReference>
<evidence type="ECO:0000313" key="4">
    <source>
        <dbReference type="Proteomes" id="UP000291995"/>
    </source>
</evidence>
<sequence>MLVNLYESQTFLTEILIQFKNYLRIRALRMDVINSYNGLYLSDLKKGRYLGLIVMKPEGFDCLEPRSLRSGSFYENVNEFCLNFKLYLLGFVKDIGKLKIYNILHKVYEYLLEFLHENFYKFEFKKPLGDEYELALNYYIKATDNMVNGGFVNVSCVGLRSVLGLIQSFRANIQAIEIKN</sequence>
<reference evidence="2" key="2">
    <citation type="submission" date="2022-12" db="EMBL/GenBank/DDBJ databases">
        <title>Whole genome sequencing of Borrelia miyamotoi strains isolated at the Russian territory.</title>
        <authorList>
            <person name="Kuleshov K.V."/>
            <person name="Platonov A.E."/>
            <person name="Goptar I.A."/>
            <person name="Shipulin G.A."/>
            <person name="Markelov M.L."/>
            <person name="Koetsveld J."/>
            <person name="Kolyasnikova N.M."/>
            <person name="Sarksyan D.S."/>
            <person name="Toporkova M.G."/>
            <person name="Hovius J.W."/>
        </authorList>
    </citation>
    <scope>NUCLEOTIDE SEQUENCE</scope>
    <source>
        <strain evidence="1">Yekat-1</strain>
        <strain evidence="2">Yekat-76</strain>
        <plasmid evidence="2">lp72</plasmid>
        <plasmid evidence="1">pYekat-1-lp72</plasmid>
    </source>
</reference>